<dbReference type="InterPro" id="IPR028082">
    <property type="entry name" value="Peripla_BP_I"/>
</dbReference>
<gene>
    <name evidence="5" type="ORF">HZU40_06165</name>
</gene>
<dbReference type="GO" id="GO:0003700">
    <property type="term" value="F:DNA-binding transcription factor activity"/>
    <property type="evidence" value="ECO:0007669"/>
    <property type="project" value="TreeGrafter"/>
</dbReference>
<dbReference type="PANTHER" id="PTHR30146">
    <property type="entry name" value="LACI-RELATED TRANSCRIPTIONAL REPRESSOR"/>
    <property type="match status" value="1"/>
</dbReference>
<dbReference type="SUPFAM" id="SSF46785">
    <property type="entry name" value="Winged helix' DNA-binding domain"/>
    <property type="match status" value="1"/>
</dbReference>
<proteinExistence type="predicted"/>
<evidence type="ECO:0000256" key="1">
    <source>
        <dbReference type="ARBA" id="ARBA00023015"/>
    </source>
</evidence>
<evidence type="ECO:0000313" key="5">
    <source>
        <dbReference type="EMBL" id="QNJ95924.1"/>
    </source>
</evidence>
<organism evidence="5 6">
    <name type="scientific">Mycolicibacterium fluoranthenivorans</name>
    <dbReference type="NCBI Taxonomy" id="258505"/>
    <lineage>
        <taxon>Bacteria</taxon>
        <taxon>Bacillati</taxon>
        <taxon>Actinomycetota</taxon>
        <taxon>Actinomycetes</taxon>
        <taxon>Mycobacteriales</taxon>
        <taxon>Mycobacteriaceae</taxon>
        <taxon>Mycolicibacterium</taxon>
    </lineage>
</organism>
<keyword evidence="3" id="KW-0804">Transcription</keyword>
<evidence type="ECO:0000256" key="3">
    <source>
        <dbReference type="ARBA" id="ARBA00023163"/>
    </source>
</evidence>
<dbReference type="Gene3D" id="1.10.10.10">
    <property type="entry name" value="Winged helix-like DNA-binding domain superfamily/Winged helix DNA-binding domain"/>
    <property type="match status" value="1"/>
</dbReference>
<protein>
    <submittedName>
        <fullName evidence="5">Substrate-binding domain-containing protein</fullName>
    </submittedName>
</protein>
<dbReference type="InterPro" id="IPR036388">
    <property type="entry name" value="WH-like_DNA-bd_sf"/>
</dbReference>
<keyword evidence="2" id="KW-0238">DNA-binding</keyword>
<evidence type="ECO:0000256" key="2">
    <source>
        <dbReference type="ARBA" id="ARBA00023125"/>
    </source>
</evidence>
<dbReference type="InterPro" id="IPR036390">
    <property type="entry name" value="WH_DNA-bd_sf"/>
</dbReference>
<sequence>MGRRLTLSRPTVRRAVQEVVDKGLLIRKRGVGTLVAPNPQHQRAERRQSRLIGTMFGMVSGNIQFNMQVLDGLYAAATSRGYELVLSAITESRDEVRAVEALQAFHPDAAIMLDPPTPSPALAGKLPMVTIGWSVDDEAVDVVRTDDLVGMKQAVSHLAERGHRHIVHVDGGEGEVSRARRAAYVAAMTEAGHQAEIRLISGGETQMDGYFAARALLDDPVLPTAVIAFNDELAVSVVESLVHAGYRVPHDVSVIGWDNSALSKLPHTRLTTVAQDTKAISELAIDRAIARIEGASAGPREIVLRPELMIRATTGAARD</sequence>
<feature type="domain" description="Transcriptional regulator LacI/GalR-like sensor" evidence="4">
    <location>
        <begin position="155"/>
        <end position="314"/>
    </location>
</feature>
<dbReference type="Pfam" id="PF13377">
    <property type="entry name" value="Peripla_BP_3"/>
    <property type="match status" value="1"/>
</dbReference>
<reference evidence="5 6" key="1">
    <citation type="submission" date="2020-07" db="EMBL/GenBank/DDBJ databases">
        <title>Draft genome sequence of four isobutane-metabolizing strains capable of cometabolically degrading diverse ether contaminants.</title>
        <authorList>
            <person name="Chen W."/>
            <person name="Faulkner N."/>
            <person name="Smith C."/>
            <person name="Hyman M."/>
        </authorList>
    </citation>
    <scope>NUCLEOTIDE SEQUENCE [LARGE SCALE GENOMIC DNA]</scope>
    <source>
        <strain evidence="5 6">2A</strain>
    </source>
</reference>
<dbReference type="GO" id="GO:0000976">
    <property type="term" value="F:transcription cis-regulatory region binding"/>
    <property type="evidence" value="ECO:0007669"/>
    <property type="project" value="TreeGrafter"/>
</dbReference>
<dbReference type="CDD" id="cd06267">
    <property type="entry name" value="PBP1_LacI_sugar_binding-like"/>
    <property type="match status" value="1"/>
</dbReference>
<evidence type="ECO:0000313" key="6">
    <source>
        <dbReference type="Proteomes" id="UP000515498"/>
    </source>
</evidence>
<dbReference type="SUPFAM" id="SSF53822">
    <property type="entry name" value="Periplasmic binding protein-like I"/>
    <property type="match status" value="1"/>
</dbReference>
<dbReference type="PANTHER" id="PTHR30146:SF153">
    <property type="entry name" value="LACTOSE OPERON REPRESSOR"/>
    <property type="match status" value="1"/>
</dbReference>
<accession>A0A7G8PNK8</accession>
<dbReference type="Gene3D" id="3.40.50.2300">
    <property type="match status" value="2"/>
</dbReference>
<name>A0A7G8PNK8_9MYCO</name>
<dbReference type="AlphaFoldDB" id="A0A7G8PNK8"/>
<dbReference type="InterPro" id="IPR046335">
    <property type="entry name" value="LacI/GalR-like_sensor"/>
</dbReference>
<dbReference type="KEGG" id="mflu:HZU40_06165"/>
<evidence type="ECO:0000259" key="4">
    <source>
        <dbReference type="Pfam" id="PF13377"/>
    </source>
</evidence>
<keyword evidence="1" id="KW-0805">Transcription regulation</keyword>
<dbReference type="EMBL" id="CP059894">
    <property type="protein sequence ID" value="QNJ95924.1"/>
    <property type="molecule type" value="Genomic_DNA"/>
</dbReference>
<dbReference type="Proteomes" id="UP000515498">
    <property type="component" value="Chromosome"/>
</dbReference>